<accession>A0A1N5S8F2</accession>
<dbReference type="EMBL" id="LT671858">
    <property type="protein sequence ID" value="SIM32332.1"/>
    <property type="molecule type" value="Genomic_DNA"/>
</dbReference>
<reference evidence="1 2" key="1">
    <citation type="submission" date="2016-04" db="EMBL/GenBank/DDBJ databases">
        <authorList>
            <person name="Evans L.H."/>
            <person name="Alamgir A."/>
            <person name="Owens N."/>
            <person name="Weber N.D."/>
            <person name="Virtaneva K."/>
            <person name="Barbian K."/>
            <person name="Babar A."/>
            <person name="Rosenke K."/>
        </authorList>
    </citation>
    <scope>NUCLEOTIDE SEQUENCE [LARGE SCALE GENOMIC DNA]</scope>
    <source>
        <strain evidence="2">S5(T) (JCM 30642 \VKM B-2941)</strain>
    </source>
</reference>
<protein>
    <submittedName>
        <fullName evidence="1">Uncharacterized protein</fullName>
    </submittedName>
</protein>
<organism evidence="1 2">
    <name type="scientific">Cuniculiplasma divulgatum</name>
    <dbReference type="NCBI Taxonomy" id="1673428"/>
    <lineage>
        <taxon>Archaea</taxon>
        <taxon>Methanobacteriati</taxon>
        <taxon>Thermoplasmatota</taxon>
        <taxon>Thermoplasmata</taxon>
        <taxon>Thermoplasmatales</taxon>
        <taxon>Cuniculiplasmataceae</taxon>
        <taxon>Cuniculiplasma</taxon>
    </lineage>
</organism>
<dbReference type="Pfam" id="PF19531">
    <property type="entry name" value="DUF6058"/>
    <property type="match status" value="1"/>
</dbReference>
<dbReference type="InterPro" id="IPR045694">
    <property type="entry name" value="DUF6058"/>
</dbReference>
<proteinExistence type="predicted"/>
<dbReference type="Proteomes" id="UP000195607">
    <property type="component" value="Chromosome I"/>
</dbReference>
<evidence type="ECO:0000313" key="2">
    <source>
        <dbReference type="Proteomes" id="UP000195607"/>
    </source>
</evidence>
<evidence type="ECO:0000313" key="1">
    <source>
        <dbReference type="EMBL" id="SIM32332.1"/>
    </source>
</evidence>
<name>A0A1N5S8F2_9ARCH</name>
<sequence length="241" mass="28231">MPITYYVFRICQSINIEFYDDKDMNKNEHEKNTELSQSDVSHIRGNFLNMNNVMEKSGVTHDVITKWHDRGEFPEPTYVTQDGVLWYPPYLVILIERSLRNDTNPKYEFLLDAKKVLEKPGYVYRFGQVEKTGTDDEDAEKMWDDFKSGLYGACLRKPDPKSIMAKGSLIKTIKELLANPDPENVEWCEKLRKTVNELDSVEAQFTDFDRKRFGGTVSRDVYITSIKKQYSHIFTEKNNIR</sequence>
<gene>
    <name evidence="1" type="ORF">CSP5_0124</name>
</gene>
<dbReference type="AlphaFoldDB" id="A0A1N5S8F2"/>